<dbReference type="AlphaFoldDB" id="Q118D8"/>
<dbReference type="KEGG" id="ter:Tery_0702"/>
<dbReference type="RefSeq" id="WP_011610529.1">
    <property type="nucleotide sequence ID" value="NC_008312.1"/>
</dbReference>
<gene>
    <name evidence="1" type="ordered locus">Tery_0702</name>
</gene>
<dbReference type="OrthoDB" id="580767at2"/>
<dbReference type="eggNOG" id="COG1192">
    <property type="taxonomic scope" value="Bacteria"/>
</dbReference>
<dbReference type="STRING" id="203124.Tery_0702"/>
<sequence length="500" mass="58990">MTNFDKKKLLEIMANVTPGKGIAEHESDNENLFLKNFLPVDRYRKTLDTDTFLILGGRGVGKTEFFRLLGSPNGRKALVKNLTIKRLPPLEKTIWIAGYGRTKTREKKFPTPDVTENYMKDKDRSDWRIFWIGLVLGVIFQQEKELSNHNWAQEIPEDIRGCLTNKLSLLSGWFPDARQNFESINYALDKLDEELLADDRWLFITYDELDRIVPSYLKLRAPIAELLAFWLDRWRRWERIRPKIFLRTDLFQHDFLGFPDASKLRGHQITLEWKTPLLYQLLVKRLANSGEEMNDYLKIVPDLIPSTLKRDNILGILPTSDESRFELLMEKIVGVFMGENPRKGYTYNWISNHLQDAKRSISPRSFLRLFSLAAERRLEKFDEKELPENRLLEPSDLQGALMDTSQDRIKELTEEEYPWLEALRKELKDLTLLTEEEKFLNLLENTKWNQEPPSLKPQEILQYLEQLGIVEIRLDRRINIPDIYRYGFEVKRKGGIKRSR</sequence>
<dbReference type="HOGENOM" id="CLU_041406_0_0_3"/>
<proteinExistence type="predicted"/>
<protein>
    <submittedName>
        <fullName evidence="1">Uncharacterized protein</fullName>
    </submittedName>
</protein>
<dbReference type="NCBIfam" id="NF047389">
    <property type="entry name" value="ATPase_Sll1717"/>
    <property type="match status" value="1"/>
</dbReference>
<organism evidence="1">
    <name type="scientific">Trichodesmium erythraeum (strain IMS101)</name>
    <dbReference type="NCBI Taxonomy" id="203124"/>
    <lineage>
        <taxon>Bacteria</taxon>
        <taxon>Bacillati</taxon>
        <taxon>Cyanobacteriota</taxon>
        <taxon>Cyanophyceae</taxon>
        <taxon>Oscillatoriophycideae</taxon>
        <taxon>Oscillatoriales</taxon>
        <taxon>Microcoleaceae</taxon>
        <taxon>Trichodesmium</taxon>
    </lineage>
</organism>
<dbReference type="InterPro" id="IPR059206">
    <property type="entry name" value="Sll1717-like"/>
</dbReference>
<accession>Q118D8</accession>
<evidence type="ECO:0000313" key="1">
    <source>
        <dbReference type="EMBL" id="ABG50136.1"/>
    </source>
</evidence>
<name>Q118D8_TRIEI</name>
<dbReference type="EMBL" id="CP000393">
    <property type="protein sequence ID" value="ABG50136.1"/>
    <property type="molecule type" value="Genomic_DNA"/>
</dbReference>
<reference evidence="1" key="1">
    <citation type="submission" date="2006-06" db="EMBL/GenBank/DDBJ databases">
        <title>Complete sequence of Trichodesmium erythraeum IMS101.</title>
        <authorList>
            <consortium name="US DOE Joint Genome Institute"/>
            <person name="Copeland A."/>
            <person name="Lucas S."/>
            <person name="Lapidus A."/>
            <person name="Barry K."/>
            <person name="Detter J.C."/>
            <person name="Glavina del Rio T."/>
            <person name="Hammon N."/>
            <person name="Israni S."/>
            <person name="Dalin E."/>
            <person name="Tice H."/>
            <person name="Pitluck S."/>
            <person name="Kiss H."/>
            <person name="Munk A.C."/>
            <person name="Brettin T."/>
            <person name="Bruce D."/>
            <person name="Han C."/>
            <person name="Tapia R."/>
            <person name="Gilna P."/>
            <person name="Schmutz J."/>
            <person name="Larimer F."/>
            <person name="Land M."/>
            <person name="Hauser L."/>
            <person name="Kyrpides N."/>
            <person name="Kim E."/>
            <person name="Richardson P."/>
        </authorList>
    </citation>
    <scope>NUCLEOTIDE SEQUENCE [LARGE SCALE GENOMIC DNA]</scope>
    <source>
        <strain evidence="1">IMS101</strain>
    </source>
</reference>